<feature type="domain" description="MobA/VirD2-like nuclease" evidence="1">
    <location>
        <begin position="41"/>
        <end position="163"/>
    </location>
</feature>
<protein>
    <submittedName>
        <fullName evidence="2">Relaxase/mobilization nuclease domain-containing protein</fullName>
    </submittedName>
</protein>
<gene>
    <name evidence="2" type="ORF">I5M32_07830</name>
</gene>
<accession>A0ABS1BJ01</accession>
<dbReference type="RefSeq" id="WP_200585648.1">
    <property type="nucleotide sequence ID" value="NZ_JAEHFY010000009.1"/>
</dbReference>
<evidence type="ECO:0000313" key="3">
    <source>
        <dbReference type="Proteomes" id="UP000660024"/>
    </source>
</evidence>
<reference evidence="2 3" key="1">
    <citation type="submission" date="2020-12" db="EMBL/GenBank/DDBJ databases">
        <title>Bacterial novel species Pedobacter sp. SD-b isolated from soil.</title>
        <authorList>
            <person name="Jung H.-Y."/>
        </authorList>
    </citation>
    <scope>NUCLEOTIDE SEQUENCE [LARGE SCALE GENOMIC DNA]</scope>
    <source>
        <strain evidence="2 3">SD-b</strain>
    </source>
</reference>
<dbReference type="InterPro" id="IPR005094">
    <property type="entry name" value="Endonuclease_MobA/VirD2"/>
</dbReference>
<organism evidence="2 3">
    <name type="scientific">Pedobacter segetis</name>
    <dbReference type="NCBI Taxonomy" id="2793069"/>
    <lineage>
        <taxon>Bacteria</taxon>
        <taxon>Pseudomonadati</taxon>
        <taxon>Bacteroidota</taxon>
        <taxon>Sphingobacteriia</taxon>
        <taxon>Sphingobacteriales</taxon>
        <taxon>Sphingobacteriaceae</taxon>
        <taxon>Pedobacter</taxon>
    </lineage>
</organism>
<name>A0ABS1BJ01_9SPHI</name>
<comment type="caution">
    <text evidence="2">The sequence shown here is derived from an EMBL/GenBank/DDBJ whole genome shotgun (WGS) entry which is preliminary data.</text>
</comment>
<evidence type="ECO:0000259" key="1">
    <source>
        <dbReference type="Pfam" id="PF03432"/>
    </source>
</evidence>
<dbReference type="Pfam" id="PF03432">
    <property type="entry name" value="Relaxase"/>
    <property type="match status" value="1"/>
</dbReference>
<dbReference type="Proteomes" id="UP000660024">
    <property type="component" value="Unassembled WGS sequence"/>
</dbReference>
<keyword evidence="3" id="KW-1185">Reference proteome</keyword>
<dbReference type="EMBL" id="JAEHFY010000009">
    <property type="protein sequence ID" value="MBK0382867.1"/>
    <property type="molecule type" value="Genomic_DNA"/>
</dbReference>
<proteinExistence type="predicted"/>
<evidence type="ECO:0000313" key="2">
    <source>
        <dbReference type="EMBL" id="MBK0382867.1"/>
    </source>
</evidence>
<sequence>MIGHVSIGKSAYHCISYCLEDKRELTEEQKAKLSAEEKLQHQNRAEVLFYNQCFGNKKELASQFRDVQKLSRRCEKPVLHLSLRLAPGENLSKAQLSEIGRAAVDEFGVGDHQYICVLHKDTKEQHIHIAANRVGFDGKAAKDGNSYKRMSALCRKLEKQYGLQEVLSPRAFLPPSEKRIQRHDSRKEKLKNNIRNSLEKSVSYGEFENQMKSLGYQIIKGRGISFIDDKKVKVKGSEVGFSLAKIEKVLELKRQLQKEQSGIGNPQRDKMQSHDFAKPDQLVKTAYQGDIIKNMEKQISMLLTDLTRTEIVADELPAELKRTKKKKYRHKGRTY</sequence>